<sequence>MNRIQDLSKFIKLTGDRAKLDAKANGTYIVYKTREGEFVKESSNGEVERMNEQDLPHE</sequence>
<dbReference type="AlphaFoldDB" id="A0A5S5BY65"/>
<comment type="caution">
    <text evidence="1">The sequence shown here is derived from an EMBL/GenBank/DDBJ whole genome shotgun (WGS) entry which is preliminary data.</text>
</comment>
<reference evidence="1 2" key="1">
    <citation type="submission" date="2019-07" db="EMBL/GenBank/DDBJ databases">
        <title>Genomic Encyclopedia of Type Strains, Phase III (KMG-III): the genomes of soil and plant-associated and newly described type strains.</title>
        <authorList>
            <person name="Whitman W."/>
        </authorList>
    </citation>
    <scope>NUCLEOTIDE SEQUENCE [LARGE SCALE GENOMIC DNA]</scope>
    <source>
        <strain evidence="1 2">BL24</strain>
    </source>
</reference>
<keyword evidence="2" id="KW-1185">Reference proteome</keyword>
<gene>
    <name evidence="1" type="ORF">BCM02_11029</name>
</gene>
<organism evidence="1 2">
    <name type="scientific">Paenibacillus methanolicus</name>
    <dbReference type="NCBI Taxonomy" id="582686"/>
    <lineage>
        <taxon>Bacteria</taxon>
        <taxon>Bacillati</taxon>
        <taxon>Bacillota</taxon>
        <taxon>Bacilli</taxon>
        <taxon>Bacillales</taxon>
        <taxon>Paenibacillaceae</taxon>
        <taxon>Paenibacillus</taxon>
    </lineage>
</organism>
<protein>
    <submittedName>
        <fullName evidence="1">Uncharacterized protein</fullName>
    </submittedName>
</protein>
<accession>A0A5S5BY65</accession>
<evidence type="ECO:0000313" key="2">
    <source>
        <dbReference type="Proteomes" id="UP000323257"/>
    </source>
</evidence>
<evidence type="ECO:0000313" key="1">
    <source>
        <dbReference type="EMBL" id="TYP71080.1"/>
    </source>
</evidence>
<dbReference type="EMBL" id="VNHS01000010">
    <property type="protein sequence ID" value="TYP71080.1"/>
    <property type="molecule type" value="Genomic_DNA"/>
</dbReference>
<name>A0A5S5BY65_9BACL</name>
<proteinExistence type="predicted"/>
<dbReference type="Proteomes" id="UP000323257">
    <property type="component" value="Unassembled WGS sequence"/>
</dbReference>